<evidence type="ECO:0000256" key="2">
    <source>
        <dbReference type="SAM" id="MobiDB-lite"/>
    </source>
</evidence>
<accession>A0A9N9ATT1</accession>
<evidence type="ECO:0000313" key="4">
    <source>
        <dbReference type="Proteomes" id="UP000789572"/>
    </source>
</evidence>
<dbReference type="InterPro" id="IPR052618">
    <property type="entry name" value="ComplexI_NDUFA12"/>
</dbReference>
<comment type="caution">
    <text evidence="3">The sequence shown here is derived from an EMBL/GenBank/DDBJ whole genome shotgun (WGS) entry which is preliminary data.</text>
</comment>
<evidence type="ECO:0000313" key="3">
    <source>
        <dbReference type="EMBL" id="CAG8542422.1"/>
    </source>
</evidence>
<dbReference type="InterPro" id="IPR007763">
    <property type="entry name" value="NDUFA12"/>
</dbReference>
<dbReference type="EMBL" id="CAJVPJ010000610">
    <property type="protein sequence ID" value="CAG8542422.1"/>
    <property type="molecule type" value="Genomic_DNA"/>
</dbReference>
<feature type="region of interest" description="Disordered" evidence="2">
    <location>
        <begin position="110"/>
        <end position="168"/>
    </location>
</feature>
<dbReference type="Proteomes" id="UP000789572">
    <property type="component" value="Unassembled WGS sequence"/>
</dbReference>
<name>A0A9N9ATT1_9GLOM</name>
<dbReference type="PANTHER" id="PTHR32470:SF2">
    <property type="entry name" value="NADH DEHYDROGENASE [UBIQUINONE] 1 ALPHA SUBCOMPLEX ASSEMBLY FACTOR 2"/>
    <property type="match status" value="1"/>
</dbReference>
<dbReference type="PANTHER" id="PTHR32470">
    <property type="entry name" value="ADH DEHYDROGENASE [UBIQUINONE] 1 ALPHA SUBCOMPLEX ASSEMBLY FACTOR 2"/>
    <property type="match status" value="1"/>
</dbReference>
<feature type="compositionally biased region" description="Basic and acidic residues" evidence="2">
    <location>
        <begin position="152"/>
        <end position="168"/>
    </location>
</feature>
<reference evidence="3" key="1">
    <citation type="submission" date="2021-06" db="EMBL/GenBank/DDBJ databases">
        <authorList>
            <person name="Kallberg Y."/>
            <person name="Tangrot J."/>
            <person name="Rosling A."/>
        </authorList>
    </citation>
    <scope>NUCLEOTIDE SEQUENCE</scope>
    <source>
        <strain evidence="3">IA702</strain>
    </source>
</reference>
<evidence type="ECO:0000256" key="1">
    <source>
        <dbReference type="ARBA" id="ARBA00007355"/>
    </source>
</evidence>
<dbReference type="OrthoDB" id="10255576at2759"/>
<sequence length="168" mass="20188">MPARLTLLWRSFRLPWRTRVYVGSDLSGNTYYESLNRFHGRTRRTVEINRPIPVAEYREDDLPVQWQSWLKHTRFDPPTLPELEEDDKRKRVMKEKIRLLEIQYADEKRKRLENARETGERQADESRDGKQVARQESLAEKLSKRNVPNPSDDFRPEEWIPDPDKKQA</sequence>
<dbReference type="GO" id="GO:0005739">
    <property type="term" value="C:mitochondrion"/>
    <property type="evidence" value="ECO:0007669"/>
    <property type="project" value="TreeGrafter"/>
</dbReference>
<organism evidence="3 4">
    <name type="scientific">Paraglomus occultum</name>
    <dbReference type="NCBI Taxonomy" id="144539"/>
    <lineage>
        <taxon>Eukaryota</taxon>
        <taxon>Fungi</taxon>
        <taxon>Fungi incertae sedis</taxon>
        <taxon>Mucoromycota</taxon>
        <taxon>Glomeromycotina</taxon>
        <taxon>Glomeromycetes</taxon>
        <taxon>Paraglomerales</taxon>
        <taxon>Paraglomeraceae</taxon>
        <taxon>Paraglomus</taxon>
    </lineage>
</organism>
<dbReference type="Pfam" id="PF05071">
    <property type="entry name" value="NDUFA12"/>
    <property type="match status" value="1"/>
</dbReference>
<dbReference type="GO" id="GO:0032981">
    <property type="term" value="P:mitochondrial respiratory chain complex I assembly"/>
    <property type="evidence" value="ECO:0007669"/>
    <property type="project" value="TreeGrafter"/>
</dbReference>
<dbReference type="GO" id="GO:0045271">
    <property type="term" value="C:respiratory chain complex I"/>
    <property type="evidence" value="ECO:0007669"/>
    <property type="project" value="InterPro"/>
</dbReference>
<proteinExistence type="inferred from homology"/>
<feature type="compositionally biased region" description="Basic and acidic residues" evidence="2">
    <location>
        <begin position="110"/>
        <end position="143"/>
    </location>
</feature>
<protein>
    <submittedName>
        <fullName evidence="3">2162_t:CDS:1</fullName>
    </submittedName>
</protein>
<gene>
    <name evidence="3" type="ORF">POCULU_LOCUS4604</name>
</gene>
<keyword evidence="4" id="KW-1185">Reference proteome</keyword>
<dbReference type="AlphaFoldDB" id="A0A9N9ATT1"/>
<comment type="similarity">
    <text evidence="1">Belongs to the complex I NDUFA12 subunit family.</text>
</comment>